<dbReference type="Gene3D" id="2.120.10.60">
    <property type="entry name" value="Tricorn protease N-terminal domain"/>
    <property type="match status" value="1"/>
</dbReference>
<evidence type="ECO:0008006" key="4">
    <source>
        <dbReference type="Google" id="ProtNLM"/>
    </source>
</evidence>
<gene>
    <name evidence="2" type="ORF">AC812_10055</name>
</gene>
<dbReference type="Gene3D" id="2.120.10.30">
    <property type="entry name" value="TolB, C-terminal domain"/>
    <property type="match status" value="1"/>
</dbReference>
<dbReference type="Proteomes" id="UP000050514">
    <property type="component" value="Unassembled WGS sequence"/>
</dbReference>
<organism evidence="2 3">
    <name type="scientific">Bellilinea caldifistulae</name>
    <dbReference type="NCBI Taxonomy" id="360411"/>
    <lineage>
        <taxon>Bacteria</taxon>
        <taxon>Bacillati</taxon>
        <taxon>Chloroflexota</taxon>
        <taxon>Anaerolineae</taxon>
        <taxon>Anaerolineales</taxon>
        <taxon>Anaerolineaceae</taxon>
        <taxon>Bellilinea</taxon>
    </lineage>
</organism>
<proteinExistence type="inferred from homology"/>
<reference evidence="2 3" key="1">
    <citation type="submission" date="2015-07" db="EMBL/GenBank/DDBJ databases">
        <title>Draft genome of Bellilinea caldifistulae DSM 17877.</title>
        <authorList>
            <person name="Hemp J."/>
            <person name="Ward L.M."/>
            <person name="Pace L.A."/>
            <person name="Fischer W.W."/>
        </authorList>
    </citation>
    <scope>NUCLEOTIDE SEQUENCE [LARGE SCALE GENOMIC DNA]</scope>
    <source>
        <strain evidence="2 3">GOMI-1</strain>
    </source>
</reference>
<dbReference type="InterPro" id="IPR011659">
    <property type="entry name" value="WD40"/>
</dbReference>
<dbReference type="PANTHER" id="PTHR36842">
    <property type="entry name" value="PROTEIN TOLB HOMOLOG"/>
    <property type="match status" value="1"/>
</dbReference>
<comment type="similarity">
    <text evidence="1">Belongs to the TolB family.</text>
</comment>
<evidence type="ECO:0000313" key="3">
    <source>
        <dbReference type="Proteomes" id="UP000050514"/>
    </source>
</evidence>
<dbReference type="Gene3D" id="2.60.40.3710">
    <property type="match status" value="1"/>
</dbReference>
<keyword evidence="3" id="KW-1185">Reference proteome</keyword>
<dbReference type="Pfam" id="PF07676">
    <property type="entry name" value="PD40"/>
    <property type="match status" value="3"/>
</dbReference>
<dbReference type="SUPFAM" id="SSF82171">
    <property type="entry name" value="DPP6 N-terminal domain-like"/>
    <property type="match status" value="1"/>
</dbReference>
<dbReference type="EMBL" id="LGHJ01000016">
    <property type="protein sequence ID" value="KPL74867.1"/>
    <property type="molecule type" value="Genomic_DNA"/>
</dbReference>
<sequence length="455" mass="50921">MKPRRFERVVVITIVLLVAVLAGLALITFQIGLSNPQVIFAGEAGWIGGRGPVELQFQQDMERSSVESRLSFEPGWKGTWRWVDDRTIRFFPDLTLGEGTSLKLILGQGARSRDGRVLRQAYMVNLRIRPASLVFLNDPLVSTELVWMNPLTNEHQLLTNSGGRVFDFAVSPDGEKIIYSRINLRDGTDLILINRDGTGEKVLVECGEFACIEPTWTPDSRFVAYTRYESGLTASLMEGIGKIYVVDVETGSSNLLFNNPGLFGSLPVFSPDGSAVSFYDIGEQAIRLVNLLDGSSSIIPSRVAGRGSWSPDGHTLLVADWDGEAAIPRSNLFRLDLESRSVSRFFEETFEVLDVSLPAWSPDGKLVVCAVQTQSRQEGKQLWLFDNQGQPLVQITNEPRMNYSSYQWSPDGKRVVFQQVNLGQPDDLPKILIWQRENQQIETLFENGAFPQWMP</sequence>
<dbReference type="AlphaFoldDB" id="A0A0P6X1Q1"/>
<protein>
    <recommendedName>
        <fullName evidence="4">Dipeptidylpeptidase IV N-terminal domain-containing protein</fullName>
    </recommendedName>
</protein>
<dbReference type="STRING" id="360411.AC812_10055"/>
<comment type="caution">
    <text evidence="2">The sequence shown here is derived from an EMBL/GenBank/DDBJ whole genome shotgun (WGS) entry which is preliminary data.</text>
</comment>
<name>A0A0P6X1Q1_9CHLR</name>
<dbReference type="RefSeq" id="WP_061915684.1">
    <property type="nucleotide sequence ID" value="NZ_DF967971.1"/>
</dbReference>
<evidence type="ECO:0000313" key="2">
    <source>
        <dbReference type="EMBL" id="KPL74867.1"/>
    </source>
</evidence>
<dbReference type="OrthoDB" id="159283at2"/>
<accession>A0A0P6X1Q1</accession>
<dbReference type="InterPro" id="IPR011042">
    <property type="entry name" value="6-blade_b-propeller_TolB-like"/>
</dbReference>
<dbReference type="PANTHER" id="PTHR36842:SF1">
    <property type="entry name" value="PROTEIN TOLB"/>
    <property type="match status" value="1"/>
</dbReference>
<evidence type="ECO:0000256" key="1">
    <source>
        <dbReference type="ARBA" id="ARBA00009820"/>
    </source>
</evidence>